<dbReference type="EMBL" id="BAABHB010000007">
    <property type="protein sequence ID" value="GAA4410183.1"/>
    <property type="molecule type" value="Genomic_DNA"/>
</dbReference>
<reference evidence="3" key="1">
    <citation type="journal article" date="2019" name="Int. J. Syst. Evol. Microbiol.">
        <title>The Global Catalogue of Microorganisms (GCM) 10K type strain sequencing project: providing services to taxonomists for standard genome sequencing and annotation.</title>
        <authorList>
            <consortium name="The Broad Institute Genomics Platform"/>
            <consortium name="The Broad Institute Genome Sequencing Center for Infectious Disease"/>
            <person name="Wu L."/>
            <person name="Ma J."/>
        </authorList>
    </citation>
    <scope>NUCLEOTIDE SEQUENCE [LARGE SCALE GENOMIC DNA]</scope>
    <source>
        <strain evidence="3">JCM 17925</strain>
    </source>
</reference>
<dbReference type="PANTHER" id="PTHR34406">
    <property type="entry name" value="PROTEIN YCEI"/>
    <property type="match status" value="1"/>
</dbReference>
<feature type="domain" description="Lipid/polyisoprenoid-binding YceI-like" evidence="1">
    <location>
        <begin position="32"/>
        <end position="191"/>
    </location>
</feature>
<dbReference type="RefSeq" id="WP_345269108.1">
    <property type="nucleotide sequence ID" value="NZ_BAABHB010000007.1"/>
</dbReference>
<dbReference type="SMART" id="SM00867">
    <property type="entry name" value="YceI"/>
    <property type="match status" value="1"/>
</dbReference>
<comment type="caution">
    <text evidence="2">The sequence shown here is derived from an EMBL/GenBank/DDBJ whole genome shotgun (WGS) entry which is preliminary data.</text>
</comment>
<protein>
    <submittedName>
        <fullName evidence="2">YceI family protein</fullName>
    </submittedName>
</protein>
<accession>A0ABP8KLJ9</accession>
<dbReference type="InterPro" id="IPR007372">
    <property type="entry name" value="Lipid/polyisoprenoid-bd_YceI"/>
</dbReference>
<dbReference type="Pfam" id="PF04264">
    <property type="entry name" value="YceI"/>
    <property type="match status" value="1"/>
</dbReference>
<dbReference type="PANTHER" id="PTHR34406:SF1">
    <property type="entry name" value="PROTEIN YCEI"/>
    <property type="match status" value="1"/>
</dbReference>
<dbReference type="Gene3D" id="2.40.128.110">
    <property type="entry name" value="Lipid/polyisoprenoid-binding, YceI-like"/>
    <property type="match status" value="1"/>
</dbReference>
<proteinExistence type="predicted"/>
<evidence type="ECO:0000313" key="2">
    <source>
        <dbReference type="EMBL" id="GAA4410183.1"/>
    </source>
</evidence>
<gene>
    <name evidence="2" type="ORF">GCM10023187_34490</name>
</gene>
<organism evidence="2 3">
    <name type="scientific">Nibrella viscosa</name>
    <dbReference type="NCBI Taxonomy" id="1084524"/>
    <lineage>
        <taxon>Bacteria</taxon>
        <taxon>Pseudomonadati</taxon>
        <taxon>Bacteroidota</taxon>
        <taxon>Cytophagia</taxon>
        <taxon>Cytophagales</taxon>
        <taxon>Spirosomataceae</taxon>
        <taxon>Nibrella</taxon>
    </lineage>
</organism>
<name>A0ABP8KLJ9_9BACT</name>
<evidence type="ECO:0000313" key="3">
    <source>
        <dbReference type="Proteomes" id="UP001500936"/>
    </source>
</evidence>
<sequence>MNRLQAGRLVVASLVLLVWGSWTPNANTLPGKRKLLADKSASVVTYAMHHPMHSWEGVSRDVNSAIVYNDDTQTIENAAVSVKVGSFDSGNANRDSNAMETLEALKYPNVTFVSQTIQTGANGALTLTGNLTFHNVTKPITVQATRKDGNGRMTVDGSFELRLSDYAIKRPTLMTIPVDEDVQMKFTIVFRM</sequence>
<evidence type="ECO:0000259" key="1">
    <source>
        <dbReference type="SMART" id="SM00867"/>
    </source>
</evidence>
<dbReference type="InterPro" id="IPR036761">
    <property type="entry name" value="TTHA0802/YceI-like_sf"/>
</dbReference>
<dbReference type="Proteomes" id="UP001500936">
    <property type="component" value="Unassembled WGS sequence"/>
</dbReference>
<dbReference type="SUPFAM" id="SSF101874">
    <property type="entry name" value="YceI-like"/>
    <property type="match status" value="1"/>
</dbReference>
<keyword evidence="3" id="KW-1185">Reference proteome</keyword>